<feature type="region of interest" description="Disordered" evidence="2">
    <location>
        <begin position="857"/>
        <end position="930"/>
    </location>
</feature>
<name>A0A5N5L328_PANHP</name>
<feature type="compositionally biased region" description="Acidic residues" evidence="2">
    <location>
        <begin position="899"/>
        <end position="914"/>
    </location>
</feature>
<dbReference type="InterPro" id="IPR056242">
    <property type="entry name" value="PIN_TASOR"/>
</dbReference>
<feature type="compositionally biased region" description="Polar residues" evidence="2">
    <location>
        <begin position="812"/>
        <end position="832"/>
    </location>
</feature>
<sequence length="1814" mass="201924">MDCHGGRAAERAQPRAGNPLEPSRAANAPSQDGEPRSDCEEESAAEFRDAPRVRGSDTKRGSSFVANRLAEEPPRLNFQIPRRNKEKRALFQYLSSESREFAEILNIITSSYKDPASKANFVYSKPRLVHNEPLEKEFIEKRKELKQDGRTDKELAESFCFLLSDKVPLVCEKGLSVGNSWLSLLGHSTKGVYLCQFSDLLQTSPHEPGFTGEIIIFKVIKGKVKSIHDNMLRGLDPTPKFDSHFSKNANRVTSLTSYKAFEFTQQYFYEYVDYEPASRPRHVCPYAVVSFQFKAKEAITAGPKASPLQRSNSLPSGTGRERHGYTVWKGHFVNRGREVYQASLHSISQPFLPFKIPDRLELGKVMRLDQVKGLIPSTLFSWDLYSGSHEVFKSGMYCSLFEVVAEKNKSGEGLAELFQELEKKGLVLMNMVNDKGFLFFLSSGQMSNSNERRAGWKTSSQALFIYRHSRDVSKFSPEPHTARTPLTPVPQDPVMPRLNSFIPAYHYALSKVRCNPPANLSAGVEQQALEYLGSLHESKPIQRVRLDYDIKLDDREKLFPAPRQRFKWESYIHSYFYSPGLYTMPVEKAKNMVEMFRCVLESSTYPETTDTSQAHSDPEGMNELLKLIQMNKMKETKQKEVPLDTHGLKRKLEEEVQNVSAKCSRMAAPSNGEPEEGQAEKSCQSLADVLTSIGLQDTDLRKDKTQGTLKVVELLDKLSKTTQDTDLRKDNTPVALVSKMLDNLNKTLRSSFLTNADGELVKSSEDTEKTLQDSMTSLGLPTNCDTDLRNRFTDDDDQEAQGKNDLEEETAGSLSSLEAFSPCSDSNGQQRGDNLPGERSIPWVLIPITGLKTERYSHRRDRNLEDPRFIQSPTVSTHTSPETQDVTPPDHPDSSNVEAEPEIDSVEDQDMDVSDELKVSDSQEQRGTPFSGVDCIVDEQISGFSAEVEDLLREERVYYIPYSSSQTQRNPPQTHMVPFSEYVLHFNTPFPVHSYVNSFRDSVSAFLDPRKNRRDSTTFVSSSAPEVLPVSSSPLINAPAHSPSAVTAVKPAITFNSPTPKEDHQQHLHDLQIINGLTQAEQSAVMCERLGSQQGETSNASISSRVITDAGESMANSRPTNNDAATPIEPAPAAISNLISQLQPEVINNLVKIMRDVQKNTVHFYIHCVDEESDVCWEIKDYLTRLGNPECDPQTFLEKKDSQDKLLIVIQNIDIAAHIHKIPALVSLKKLRSVSFAGVDSLDDIKNHTYNELFVSGGFIISDEFVLNPDFITQERLQALLQYLEELNTPESPWRWWVHCKTHKKVKEQSRCKSEALNVLNLLTTYHKKQIVEFLSYHECDAPSHQAPDLDCLVKLQAQNIRQRHVIYLTERRFEMFPHYSNSGIVIANIDDILYSMASLIGEAGDKPASTDLHSCPTSPILREEDMGLSAEIPTIDRTSACDEKPSVCTDIHPCSLSDHTVRDKTTIVTLPSPTTGIPRELDFEALRDVISHFRNARMQATSRTGQISSGSFRTDPQQSFLGQSNGLSSVPQGRSEDDSLSNQSVSSFRASQGAAASQALSQMEEVRQREQIHAETVSASERVIGSQAQDQVGTGTQDGMAGLASVVIETTSNSCSDIEPTWNRTTDSDIAAETPINLNISGTDSGLNQEKDASEQGTLKNLMPTTSSSSTKSADNTVTSRNYGSRGGKRPVPGRSPYGMNTLITMDRMLQSGSLWPASQAPQNSTMGLRSQLLHSSVANTFTHSGLRSLLPSSNMAWNNLAQGTATNVWGIQPGVGLGQVHRTQFIQSYALHGNPAFQGNGHPPPRGGYGGW</sequence>
<gene>
    <name evidence="6" type="ORF">PHYPO_G00115420</name>
</gene>
<organism evidence="6 7">
    <name type="scientific">Pangasianodon hypophthalmus</name>
    <name type="common">Striped catfish</name>
    <name type="synonym">Helicophagus hypophthalmus</name>
    <dbReference type="NCBI Taxonomy" id="310915"/>
    <lineage>
        <taxon>Eukaryota</taxon>
        <taxon>Metazoa</taxon>
        <taxon>Chordata</taxon>
        <taxon>Craniata</taxon>
        <taxon>Vertebrata</taxon>
        <taxon>Euteleostomi</taxon>
        <taxon>Actinopterygii</taxon>
        <taxon>Neopterygii</taxon>
        <taxon>Teleostei</taxon>
        <taxon>Ostariophysi</taxon>
        <taxon>Siluriformes</taxon>
        <taxon>Pangasiidae</taxon>
        <taxon>Pangasianodon</taxon>
    </lineage>
</organism>
<feature type="compositionally biased region" description="Basic and acidic residues" evidence="2">
    <location>
        <begin position="915"/>
        <end position="924"/>
    </location>
</feature>
<feature type="compositionally biased region" description="Low complexity" evidence="2">
    <location>
        <begin position="1547"/>
        <end position="1563"/>
    </location>
</feature>
<evidence type="ECO:0000256" key="1">
    <source>
        <dbReference type="ARBA" id="ARBA00008058"/>
    </source>
</evidence>
<feature type="compositionally biased region" description="Basic and acidic residues" evidence="2">
    <location>
        <begin position="1565"/>
        <end position="1574"/>
    </location>
</feature>
<dbReference type="CDD" id="cd22569">
    <property type="entry name" value="TASOR_PBD"/>
    <property type="match status" value="1"/>
</dbReference>
<feature type="compositionally biased region" description="Polar residues" evidence="2">
    <location>
        <begin position="773"/>
        <end position="785"/>
    </location>
</feature>
<evidence type="ECO:0000313" key="6">
    <source>
        <dbReference type="EMBL" id="KAB5537137.1"/>
    </source>
</evidence>
<accession>A0A5N5L328</accession>
<feature type="compositionally biased region" description="Basic and acidic residues" evidence="2">
    <location>
        <begin position="45"/>
        <end position="60"/>
    </location>
</feature>
<feature type="region of interest" description="Disordered" evidence="2">
    <location>
        <begin position="1"/>
        <end position="68"/>
    </location>
</feature>
<dbReference type="InterPro" id="IPR046432">
    <property type="entry name" value="TASOR"/>
</dbReference>
<feature type="domain" description="TASOR pseudo-PARP" evidence="3">
    <location>
        <begin position="144"/>
        <end position="285"/>
    </location>
</feature>
<feature type="region of interest" description="Disordered" evidence="2">
    <location>
        <begin position="1795"/>
        <end position="1814"/>
    </location>
</feature>
<feature type="compositionally biased region" description="Basic and acidic residues" evidence="2">
    <location>
        <begin position="1"/>
        <end position="13"/>
    </location>
</feature>
<dbReference type="GO" id="GO:0000792">
    <property type="term" value="C:heterochromatin"/>
    <property type="evidence" value="ECO:0007669"/>
    <property type="project" value="TreeGrafter"/>
</dbReference>
<dbReference type="Pfam" id="PF12509">
    <property type="entry name" value="DUF3715"/>
    <property type="match status" value="1"/>
</dbReference>
<proteinExistence type="inferred from homology"/>
<feature type="domain" description="TASOR PIN" evidence="5">
    <location>
        <begin position="1258"/>
        <end position="1398"/>
    </location>
</feature>
<dbReference type="GO" id="GO:0097355">
    <property type="term" value="P:protein localization to heterochromatin"/>
    <property type="evidence" value="ECO:0007669"/>
    <property type="project" value="TreeGrafter"/>
</dbReference>
<dbReference type="Gene3D" id="3.90.228.10">
    <property type="match status" value="1"/>
</dbReference>
<dbReference type="InterPro" id="IPR056243">
    <property type="entry name" value="TASOR_ab_dom"/>
</dbReference>
<dbReference type="Pfam" id="PF24630">
    <property type="entry name" value="PIN_TASOR"/>
    <property type="match status" value="1"/>
</dbReference>
<evidence type="ECO:0000259" key="4">
    <source>
        <dbReference type="Pfam" id="PF23314"/>
    </source>
</evidence>
<feature type="compositionally biased region" description="Basic and acidic residues" evidence="2">
    <location>
        <begin position="857"/>
        <end position="868"/>
    </location>
</feature>
<feature type="domain" description="TASOR alpha/beta" evidence="4">
    <location>
        <begin position="1159"/>
        <end position="1254"/>
    </location>
</feature>
<comment type="similarity">
    <text evidence="1">Belongs to the TASOR family.</text>
</comment>
<dbReference type="GO" id="GO:0045814">
    <property type="term" value="P:negative regulation of gene expression, epigenetic"/>
    <property type="evidence" value="ECO:0007669"/>
    <property type="project" value="InterPro"/>
</dbReference>
<feature type="compositionally biased region" description="Polar residues" evidence="2">
    <location>
        <begin position="1658"/>
        <end position="1684"/>
    </location>
</feature>
<feature type="compositionally biased region" description="Polar residues" evidence="2">
    <location>
        <begin position="871"/>
        <end position="886"/>
    </location>
</feature>
<feature type="region of interest" description="Disordered" evidence="2">
    <location>
        <begin position="773"/>
        <end position="839"/>
    </location>
</feature>
<protein>
    <submittedName>
        <fullName evidence="6">Uncharacterized protein</fullName>
    </submittedName>
</protein>
<dbReference type="GO" id="GO:0003682">
    <property type="term" value="F:chromatin binding"/>
    <property type="evidence" value="ECO:0007669"/>
    <property type="project" value="TreeGrafter"/>
</dbReference>
<keyword evidence="7" id="KW-1185">Reference proteome</keyword>
<comment type="caution">
    <text evidence="6">The sequence shown here is derived from an EMBL/GenBank/DDBJ whole genome shotgun (WGS) entry which is preliminary data.</text>
</comment>
<dbReference type="InterPro" id="IPR022188">
    <property type="entry name" value="TASOR_DUF3715"/>
</dbReference>
<dbReference type="PANTHER" id="PTHR16207:SF1">
    <property type="entry name" value="PROTEIN TASOR"/>
    <property type="match status" value="1"/>
</dbReference>
<feature type="region of interest" description="Disordered" evidence="2">
    <location>
        <begin position="1498"/>
        <end position="1586"/>
    </location>
</feature>
<dbReference type="PANTHER" id="PTHR16207">
    <property type="entry name" value="SET DOMAIN-CONTAINING PROTEIN"/>
    <property type="match status" value="1"/>
</dbReference>
<dbReference type="EMBL" id="VFJC01000021">
    <property type="protein sequence ID" value="KAB5537137.1"/>
    <property type="molecule type" value="Genomic_DNA"/>
</dbReference>
<evidence type="ECO:0000256" key="2">
    <source>
        <dbReference type="SAM" id="MobiDB-lite"/>
    </source>
</evidence>
<evidence type="ECO:0000259" key="3">
    <source>
        <dbReference type="Pfam" id="PF12509"/>
    </source>
</evidence>
<evidence type="ECO:0000259" key="5">
    <source>
        <dbReference type="Pfam" id="PF24630"/>
    </source>
</evidence>
<feature type="region of interest" description="Disordered" evidence="2">
    <location>
        <begin position="1658"/>
        <end position="1698"/>
    </location>
</feature>
<reference evidence="6 7" key="1">
    <citation type="submission" date="2019-06" db="EMBL/GenBank/DDBJ databases">
        <title>A chromosome-scale genome assembly of the striped catfish, Pangasianodon hypophthalmus.</title>
        <authorList>
            <person name="Wen M."/>
            <person name="Zahm M."/>
            <person name="Roques C."/>
            <person name="Cabau C."/>
            <person name="Klopp C."/>
            <person name="Donnadieu C."/>
            <person name="Jouanno E."/>
            <person name="Avarre J.-C."/>
            <person name="Campet M."/>
            <person name="Ha T.T.T."/>
            <person name="Dugue R."/>
            <person name="Lampietro C."/>
            <person name="Louis A."/>
            <person name="Herpin A."/>
            <person name="Echchiki A."/>
            <person name="Berthelot C."/>
            <person name="Parey E."/>
            <person name="Roest-Crollius H."/>
            <person name="Braasch I."/>
            <person name="Postlethwait J."/>
            <person name="Bobe J."/>
            <person name="Montfort J."/>
            <person name="Bouchez O."/>
            <person name="Begum T."/>
            <person name="Schartl M."/>
            <person name="Guiguen Y."/>
        </authorList>
    </citation>
    <scope>NUCLEOTIDE SEQUENCE [LARGE SCALE GENOMIC DNA]</scope>
    <source>
        <strain evidence="6 7">Indonesia</strain>
        <tissue evidence="6">Blood</tissue>
    </source>
</reference>
<evidence type="ECO:0000313" key="7">
    <source>
        <dbReference type="Proteomes" id="UP000327468"/>
    </source>
</evidence>
<feature type="compositionally biased region" description="Polar residues" evidence="2">
    <location>
        <begin position="1499"/>
        <end position="1533"/>
    </location>
</feature>
<dbReference type="GO" id="GO:0005654">
    <property type="term" value="C:nucleoplasm"/>
    <property type="evidence" value="ECO:0007669"/>
    <property type="project" value="TreeGrafter"/>
</dbReference>
<dbReference type="Pfam" id="PF23314">
    <property type="entry name" value="TASOR_alpha-beta"/>
    <property type="match status" value="1"/>
</dbReference>
<dbReference type="Proteomes" id="UP000327468">
    <property type="component" value="Chromosome 20"/>
</dbReference>